<dbReference type="NCBIfam" id="NF002759">
    <property type="entry name" value="PRK02813.1"/>
    <property type="match status" value="1"/>
</dbReference>
<dbReference type="Gene3D" id="3.40.630.10">
    <property type="entry name" value="Zn peptidases"/>
    <property type="match status" value="1"/>
</dbReference>
<dbReference type="GO" id="GO:0005737">
    <property type="term" value="C:cytoplasm"/>
    <property type="evidence" value="ECO:0007669"/>
    <property type="project" value="UniProtKB-ARBA"/>
</dbReference>
<comment type="cofactor">
    <cofactor evidence="1">
        <name>Zn(2+)</name>
        <dbReference type="ChEBI" id="CHEBI:29105"/>
    </cofactor>
</comment>
<dbReference type="GO" id="GO:0008270">
    <property type="term" value="F:zinc ion binding"/>
    <property type="evidence" value="ECO:0007669"/>
    <property type="project" value="InterPro"/>
</dbReference>
<keyword evidence="6" id="KW-0378">Hydrolase</keyword>
<dbReference type="GO" id="GO:0008237">
    <property type="term" value="F:metallopeptidase activity"/>
    <property type="evidence" value="ECO:0007669"/>
    <property type="project" value="UniProtKB-KW"/>
</dbReference>
<dbReference type="PANTHER" id="PTHR28570:SF3">
    <property type="entry name" value="ASPARTYL AMINOPEPTIDASE"/>
    <property type="match status" value="1"/>
</dbReference>
<reference evidence="9 10" key="1">
    <citation type="submission" date="2013-08" db="EMBL/GenBank/DDBJ databases">
        <authorList>
            <consortium name="DOE Joint Genome Institute"/>
            <person name="Eisen J."/>
            <person name="Huntemann M."/>
            <person name="Han J."/>
            <person name="Chen A."/>
            <person name="Kyrpides N."/>
            <person name="Mavromatis K."/>
            <person name="Markowitz V."/>
            <person name="Palaniappan K."/>
            <person name="Ivanova N."/>
            <person name="Schaumberg A."/>
            <person name="Pati A."/>
            <person name="Liolios K."/>
            <person name="Nordberg H.P."/>
            <person name="Cantor M.N."/>
            <person name="Hua S.X."/>
            <person name="Woyke T."/>
        </authorList>
    </citation>
    <scope>NUCLEOTIDE SEQUENCE [LARGE SCALE GENOMIC DNA]</scope>
    <source>
        <strain evidence="9 10">DSM 2278</strain>
    </source>
</reference>
<accession>W9DR50</accession>
<dbReference type="PRINTS" id="PR00932">
    <property type="entry name" value="AMINO1PTASE"/>
</dbReference>
<evidence type="ECO:0000313" key="9">
    <source>
        <dbReference type="EMBL" id="ETA68103.1"/>
    </source>
</evidence>
<dbReference type="Pfam" id="PF02127">
    <property type="entry name" value="Peptidase_M18"/>
    <property type="match status" value="1"/>
</dbReference>
<dbReference type="AlphaFoldDB" id="W9DR50"/>
<name>W9DR50_METTI</name>
<comment type="caution">
    <text evidence="9">The sequence shown here is derived from an EMBL/GenBank/DDBJ whole genome shotgun (WGS) entry which is preliminary data.</text>
</comment>
<dbReference type="GO" id="GO:0006508">
    <property type="term" value="P:proteolysis"/>
    <property type="evidence" value="ECO:0007669"/>
    <property type="project" value="UniProtKB-KW"/>
</dbReference>
<evidence type="ECO:0000256" key="8">
    <source>
        <dbReference type="ARBA" id="ARBA00023049"/>
    </source>
</evidence>
<evidence type="ECO:0000256" key="4">
    <source>
        <dbReference type="ARBA" id="ARBA00022670"/>
    </source>
</evidence>
<evidence type="ECO:0000256" key="6">
    <source>
        <dbReference type="ARBA" id="ARBA00022801"/>
    </source>
</evidence>
<keyword evidence="10" id="KW-1185">Reference proteome</keyword>
<evidence type="ECO:0000256" key="1">
    <source>
        <dbReference type="ARBA" id="ARBA00001947"/>
    </source>
</evidence>
<dbReference type="Gene3D" id="2.30.250.10">
    <property type="entry name" value="Aminopeptidase i, Domain 2"/>
    <property type="match status" value="1"/>
</dbReference>
<gene>
    <name evidence="9" type="ORF">MettiDRAFT_1555</name>
</gene>
<keyword evidence="8" id="KW-0482">Metalloprotease</keyword>
<dbReference type="SUPFAM" id="SSF53187">
    <property type="entry name" value="Zn-dependent exopeptidases"/>
    <property type="match status" value="1"/>
</dbReference>
<sequence>MFRAHALIENLLFTIVPVLKKRDSVTSDNMDTSKDYTSGFFNFMKKATTPVQTVDTIIERLDAEGFSKLDLNEQWNFSASGKYWLSPYPSMIIAFTIGKSDSLTKSMRIIAAHTDNPAFRIKPNPEVSSEGMLTLNVERYGGPILNTWFDRPLSIAGRIAVKSDEVLKPKVIHLDFQRPILTLPNLAIHMNPGPNQSTEIKVQKEMQPLLTRLMEDEVKDNYLLDLVAKEIGVNAEEILDMDLNVYCCEEGMLVGLKEEFVSCPRIDDLSMVYAAMEALVASDNNSGINIAAFMDNEEVGSMTKQGADSVLLSSILEKIHAGIEGIDQRSECQVKDYFVISADGAHGLHPNYAEKNDITNKPVMNKGITIKISGSRSYASEVETIAAFQQLCNKAGVKYQKFVNHSDQRGGTTLGPLLSKYLPVHVVDVGVPMLAMHSTRELMGKQDFLDSIEVFRTFFQLE</sequence>
<evidence type="ECO:0000256" key="7">
    <source>
        <dbReference type="ARBA" id="ARBA00022833"/>
    </source>
</evidence>
<protein>
    <submittedName>
        <fullName evidence="9">Aspartyl aminopeptidase</fullName>
    </submittedName>
</protein>
<dbReference type="PANTHER" id="PTHR28570">
    <property type="entry name" value="ASPARTYL AMINOPEPTIDASE"/>
    <property type="match status" value="1"/>
</dbReference>
<dbReference type="Proteomes" id="UP000019483">
    <property type="component" value="Unassembled WGS sequence"/>
</dbReference>
<organism evidence="9 10">
    <name type="scientific">Methanolobus tindarius DSM 2278</name>
    <dbReference type="NCBI Taxonomy" id="1090322"/>
    <lineage>
        <taxon>Archaea</taxon>
        <taxon>Methanobacteriati</taxon>
        <taxon>Methanobacteriota</taxon>
        <taxon>Stenosarchaea group</taxon>
        <taxon>Methanomicrobia</taxon>
        <taxon>Methanosarcinales</taxon>
        <taxon>Methanosarcinaceae</taxon>
        <taxon>Methanolobus</taxon>
    </lineage>
</organism>
<keyword evidence="4" id="KW-0645">Protease</keyword>
<dbReference type="InterPro" id="IPR001948">
    <property type="entry name" value="Peptidase_M18"/>
</dbReference>
<keyword evidence="3 9" id="KW-0031">Aminopeptidase</keyword>
<evidence type="ECO:0000256" key="3">
    <source>
        <dbReference type="ARBA" id="ARBA00022438"/>
    </source>
</evidence>
<dbReference type="EMBL" id="AZAJ01000001">
    <property type="protein sequence ID" value="ETA68103.1"/>
    <property type="molecule type" value="Genomic_DNA"/>
</dbReference>
<evidence type="ECO:0000256" key="2">
    <source>
        <dbReference type="ARBA" id="ARBA00008290"/>
    </source>
</evidence>
<dbReference type="InterPro" id="IPR023358">
    <property type="entry name" value="Peptidase_M18_dom2"/>
</dbReference>
<dbReference type="STRING" id="1090322.MettiDRAFT_1555"/>
<keyword evidence="7" id="KW-0862">Zinc</keyword>
<dbReference type="SUPFAM" id="SSF101821">
    <property type="entry name" value="Aminopeptidase/glucanase lid domain"/>
    <property type="match status" value="1"/>
</dbReference>
<keyword evidence="5" id="KW-0479">Metal-binding</keyword>
<comment type="similarity">
    <text evidence="2">Belongs to the peptidase M18 family.</text>
</comment>
<evidence type="ECO:0000256" key="5">
    <source>
        <dbReference type="ARBA" id="ARBA00022723"/>
    </source>
</evidence>
<proteinExistence type="inferred from homology"/>
<dbReference type="GO" id="GO:0004177">
    <property type="term" value="F:aminopeptidase activity"/>
    <property type="evidence" value="ECO:0007669"/>
    <property type="project" value="UniProtKB-KW"/>
</dbReference>
<evidence type="ECO:0000313" key="10">
    <source>
        <dbReference type="Proteomes" id="UP000019483"/>
    </source>
</evidence>